<dbReference type="InterPro" id="IPR050336">
    <property type="entry name" value="Chromosome_partition/occlusion"/>
</dbReference>
<dbReference type="SUPFAM" id="SSF109709">
    <property type="entry name" value="KorB DNA-binding domain-like"/>
    <property type="match status" value="1"/>
</dbReference>
<sequence>MAKNSIDVYGASGKGNVLSMDPDKLTLVTDPKHPLYDRRVHQAPNQKTVRNYRAQGVLEPVLFYKDPETGENLVIDGRRRVINARELNRQLIEAGEEPITIPAIPKRVMRDSDKSFVGMMVSTNEIREEDSPINRAEKMARMLDVGHTEDAIAVAFGVEVPTVRSALKLLDCCMAVRDAVEAEQITVSHALKLAKLSPDEQRAKVQALIDAANGKEGHARSRAQKAVLGGTAARVRPRKQIEAALAEATGERLAALRWVLGIDDAESAQEATE</sequence>
<dbReference type="PANTHER" id="PTHR33375:SF1">
    <property type="entry name" value="CHROMOSOME-PARTITIONING PROTEIN PARB-RELATED"/>
    <property type="match status" value="1"/>
</dbReference>
<dbReference type="AlphaFoldDB" id="A0A0E1W0L1"/>
<dbReference type="Pfam" id="PF17762">
    <property type="entry name" value="HTH_ParB"/>
    <property type="match status" value="1"/>
</dbReference>
<dbReference type="InterPro" id="IPR036086">
    <property type="entry name" value="ParB/Sulfiredoxin_sf"/>
</dbReference>
<dbReference type="EMBL" id="CM000832">
    <property type="protein sequence ID" value="EET06683.1"/>
    <property type="molecule type" value="Genomic_DNA"/>
</dbReference>
<name>A0A0E1W0L1_BURPE</name>
<gene>
    <name evidence="2" type="ORF">BURPS1710A_1905</name>
</gene>
<proteinExistence type="predicted"/>
<dbReference type="Gene3D" id="1.10.10.2830">
    <property type="match status" value="1"/>
</dbReference>
<reference evidence="2" key="1">
    <citation type="submission" date="2009-05" db="EMBL/GenBank/DDBJ databases">
        <authorList>
            <person name="Harkins D.M."/>
            <person name="DeShazer D."/>
            <person name="Woods D.E."/>
            <person name="Brinkac L.M."/>
            <person name="Brown K.A."/>
            <person name="Hung G.C."/>
            <person name="Tuanyok A."/>
            <person name="Zhang B."/>
            <person name="Nierman W.C."/>
        </authorList>
    </citation>
    <scope>NUCLEOTIDE SEQUENCE [LARGE SCALE GENOMIC DNA]</scope>
    <source>
        <strain evidence="2">1710a</strain>
    </source>
</reference>
<evidence type="ECO:0000313" key="2">
    <source>
        <dbReference type="EMBL" id="EET06683.1"/>
    </source>
</evidence>
<dbReference type="InterPro" id="IPR041468">
    <property type="entry name" value="HTH_ParB/Spo0J"/>
</dbReference>
<evidence type="ECO:0000259" key="1">
    <source>
        <dbReference type="Pfam" id="PF17762"/>
    </source>
</evidence>
<dbReference type="PANTHER" id="PTHR33375">
    <property type="entry name" value="CHROMOSOME-PARTITIONING PROTEIN PARB-RELATED"/>
    <property type="match status" value="1"/>
</dbReference>
<protein>
    <submittedName>
        <fullName evidence="2">Gp58</fullName>
    </submittedName>
</protein>
<dbReference type="Proteomes" id="UP000001812">
    <property type="component" value="Chromosome I"/>
</dbReference>
<dbReference type="SUPFAM" id="SSF110849">
    <property type="entry name" value="ParB/Sulfiredoxin"/>
    <property type="match status" value="1"/>
</dbReference>
<feature type="domain" description="ParB/Spo0J HTH" evidence="1">
    <location>
        <begin position="129"/>
        <end position="209"/>
    </location>
</feature>
<dbReference type="RefSeq" id="WP_004526649.1">
    <property type="nucleotide sequence ID" value="NZ_CM000832.1"/>
</dbReference>
<accession>A0A0E1W0L1</accession>
<dbReference type="GO" id="GO:0007059">
    <property type="term" value="P:chromosome segregation"/>
    <property type="evidence" value="ECO:0007669"/>
    <property type="project" value="TreeGrafter"/>
</dbReference>
<dbReference type="GO" id="GO:0005694">
    <property type="term" value="C:chromosome"/>
    <property type="evidence" value="ECO:0007669"/>
    <property type="project" value="TreeGrafter"/>
</dbReference>
<dbReference type="HOGENOM" id="CLU_092377_0_0_4"/>
<organism evidence="2">
    <name type="scientific">Burkholderia pseudomallei 1710a</name>
    <dbReference type="NCBI Taxonomy" id="320371"/>
    <lineage>
        <taxon>Bacteria</taxon>
        <taxon>Pseudomonadati</taxon>
        <taxon>Pseudomonadota</taxon>
        <taxon>Betaproteobacteria</taxon>
        <taxon>Burkholderiales</taxon>
        <taxon>Burkholderiaceae</taxon>
        <taxon>Burkholderia</taxon>
        <taxon>pseudomallei group</taxon>
    </lineage>
</organism>